<dbReference type="OrthoDB" id="2441647at2759"/>
<dbReference type="FunFam" id="1.20.5.170:FF:000002">
    <property type="entry name" value="Type I keratin KA11"/>
    <property type="match status" value="1"/>
</dbReference>
<dbReference type="GO" id="GO:0005198">
    <property type="term" value="F:structural molecule activity"/>
    <property type="evidence" value="ECO:0007669"/>
    <property type="project" value="InterPro"/>
</dbReference>
<keyword evidence="3" id="KW-1185">Reference proteome</keyword>
<dbReference type="Ensembl" id="ENSCMUT00000000302.2">
    <property type="protein sequence ID" value="ENSCMUP00000000279.1"/>
    <property type="gene ID" value="ENSCMUG00000000206.2"/>
</dbReference>
<dbReference type="PANTHER" id="PTHR23239">
    <property type="entry name" value="INTERMEDIATE FILAMENT"/>
    <property type="match status" value="1"/>
</dbReference>
<dbReference type="SUPFAM" id="SSF64593">
    <property type="entry name" value="Intermediate filament protein, coiled coil region"/>
    <property type="match status" value="2"/>
</dbReference>
<proteinExistence type="inferred from homology"/>
<dbReference type="InterPro" id="IPR018039">
    <property type="entry name" value="IF_conserved"/>
</dbReference>
<dbReference type="Gene3D" id="1.20.5.170">
    <property type="match status" value="1"/>
</dbReference>
<accession>A0A8C3D322</accession>
<keyword evidence="1" id="KW-0403">Intermediate filament</keyword>
<dbReference type="SMART" id="SM01391">
    <property type="entry name" value="Filament"/>
    <property type="match status" value="1"/>
</dbReference>
<dbReference type="Proteomes" id="UP000694553">
    <property type="component" value="Unassembled WGS sequence"/>
</dbReference>
<dbReference type="PROSITE" id="PS00226">
    <property type="entry name" value="IF_ROD_1"/>
    <property type="match status" value="1"/>
</dbReference>
<dbReference type="FunFam" id="1.20.5.500:FF:000001">
    <property type="entry name" value="Type II keratin 23"/>
    <property type="match status" value="1"/>
</dbReference>
<dbReference type="PROSITE" id="PS51842">
    <property type="entry name" value="IF_ROD_2"/>
    <property type="match status" value="1"/>
</dbReference>
<dbReference type="PANTHER" id="PTHR23239:SF44">
    <property type="entry name" value="KERATIN, TYPE I CYTOSKELETAL 23"/>
    <property type="match status" value="1"/>
</dbReference>
<dbReference type="RefSeq" id="XP_031947650.1">
    <property type="nucleotide sequence ID" value="XM_032091759.1"/>
</dbReference>
<evidence type="ECO:0000313" key="2">
    <source>
        <dbReference type="Ensembl" id="ENSCMUP00000000279.1"/>
    </source>
</evidence>
<organism evidence="2 3">
    <name type="scientific">Corvus moneduloides</name>
    <name type="common">New Caledonian crow</name>
    <dbReference type="NCBI Taxonomy" id="1196302"/>
    <lineage>
        <taxon>Eukaryota</taxon>
        <taxon>Metazoa</taxon>
        <taxon>Chordata</taxon>
        <taxon>Craniata</taxon>
        <taxon>Vertebrata</taxon>
        <taxon>Euteleostomi</taxon>
        <taxon>Archelosauria</taxon>
        <taxon>Archosauria</taxon>
        <taxon>Dinosauria</taxon>
        <taxon>Saurischia</taxon>
        <taxon>Theropoda</taxon>
        <taxon>Coelurosauria</taxon>
        <taxon>Aves</taxon>
        <taxon>Neognathae</taxon>
        <taxon>Neoaves</taxon>
        <taxon>Telluraves</taxon>
        <taxon>Australaves</taxon>
        <taxon>Passeriformes</taxon>
        <taxon>Corvoidea</taxon>
        <taxon>Corvidae</taxon>
        <taxon>Corvus</taxon>
    </lineage>
</organism>
<dbReference type="GeneID" id="116435423"/>
<evidence type="ECO:0000256" key="1">
    <source>
        <dbReference type="RuleBase" id="RU000685"/>
    </source>
</evidence>
<dbReference type="AlphaFoldDB" id="A0A8C3D322"/>
<dbReference type="Pfam" id="PF00038">
    <property type="entry name" value="Filament"/>
    <property type="match status" value="1"/>
</dbReference>
<dbReference type="PRINTS" id="PR01248">
    <property type="entry name" value="TYPE1KERATIN"/>
</dbReference>
<gene>
    <name evidence="2" type="primary">LOC116435423</name>
</gene>
<reference evidence="2" key="3">
    <citation type="submission" date="2025-09" db="UniProtKB">
        <authorList>
            <consortium name="Ensembl"/>
        </authorList>
    </citation>
    <scope>IDENTIFICATION</scope>
</reference>
<dbReference type="InterPro" id="IPR039008">
    <property type="entry name" value="IF_rod_dom"/>
</dbReference>
<dbReference type="OMA" id="SCILEWH"/>
<dbReference type="InterPro" id="IPR002957">
    <property type="entry name" value="Keratin_I"/>
</dbReference>
<evidence type="ECO:0000313" key="3">
    <source>
        <dbReference type="Proteomes" id="UP000694553"/>
    </source>
</evidence>
<comment type="similarity">
    <text evidence="1">Belongs to the intermediate filament family.</text>
</comment>
<reference evidence="2" key="2">
    <citation type="submission" date="2025-08" db="UniProtKB">
        <authorList>
            <consortium name="Ensembl"/>
        </authorList>
    </citation>
    <scope>IDENTIFICATION</scope>
</reference>
<reference evidence="3" key="1">
    <citation type="submission" date="2019-10" db="EMBL/GenBank/DDBJ databases">
        <title>Corvus moneduloides (New Caledonian crow) genome, bCorMon1, primary haplotype.</title>
        <authorList>
            <person name="Rutz C."/>
            <person name="Fungtammasan C."/>
            <person name="Mountcastle J."/>
            <person name="Formenti G."/>
            <person name="Chow W."/>
            <person name="Howe K."/>
            <person name="Steele M.P."/>
            <person name="Fernandes J."/>
            <person name="Gilbert M.T.P."/>
            <person name="Fedrigo O."/>
            <person name="Jarvis E.D."/>
            <person name="Gemmell N."/>
        </authorList>
    </citation>
    <scope>NUCLEOTIDE SEQUENCE [LARGE SCALE GENOMIC DNA]</scope>
</reference>
<dbReference type="Gene3D" id="1.20.5.1160">
    <property type="entry name" value="Vasodilator-stimulated phosphoprotein"/>
    <property type="match status" value="1"/>
</dbReference>
<sequence length="502" mass="56737">MWLIPNNNSVQAHKCFRIDQEEARFVMTQSCCCSHSSKGNSHRKRHKAAQGKQRGCSVLGSQTWGSIHTELSMSTSQGPFQFFSVSLRGSSGCGLAQQGTSYRASSADGGASSTHPSFSSTRPFWLAAGGAPWGGFGEHYGESIILGGNEKQTMQNLNERLAAYLDKVRALEAANAQLESCILEWHRTKSHGKRHDFNQYEQNVTDMQRQIEDSKITNASILLQIDNANMATEDFRLKYEAEKCRRQGVQLDVENLRKELDGMTIITTDLEMEIEGLREEHILRRKDHEEDMEANRSSQDFKVNVKVNAAPPQDLGKILAEIREDYEAIIEKNRLSLDNWYKEQSAAMSLAATPNPEQIQHNENEIKELRRTLQSLDIELQAQISKKHMLEDTLADTRNYYAAVLQNMQQIISRCEEELSQVRHDMKQQNNQYKVLLGIKTRLEKEISTYRLLLEGNADGTARKSETKEHSGLSNRKLKAIVHDSVNGEVVSSTINEIPPQA</sequence>
<name>A0A8C3D322_CORMO</name>
<protein>
    <submittedName>
        <fullName evidence="2">Uncharacterized protein</fullName>
    </submittedName>
</protein>
<dbReference type="Gene3D" id="1.20.5.500">
    <property type="entry name" value="Single helix bin"/>
    <property type="match status" value="1"/>
</dbReference>
<dbReference type="GO" id="GO:0045109">
    <property type="term" value="P:intermediate filament organization"/>
    <property type="evidence" value="ECO:0007669"/>
    <property type="project" value="TreeGrafter"/>
</dbReference>
<dbReference type="GO" id="GO:0030855">
    <property type="term" value="P:epithelial cell differentiation"/>
    <property type="evidence" value="ECO:0007669"/>
    <property type="project" value="TreeGrafter"/>
</dbReference>
<dbReference type="GO" id="GO:0005882">
    <property type="term" value="C:intermediate filament"/>
    <property type="evidence" value="ECO:0007669"/>
    <property type="project" value="UniProtKB-KW"/>
</dbReference>